<evidence type="ECO:0000256" key="8">
    <source>
        <dbReference type="SAM" id="Phobius"/>
    </source>
</evidence>
<feature type="transmembrane region" description="Helical" evidence="8">
    <location>
        <begin position="474"/>
        <end position="495"/>
    </location>
</feature>
<evidence type="ECO:0000259" key="9">
    <source>
        <dbReference type="PROSITE" id="PS50156"/>
    </source>
</evidence>
<dbReference type="AlphaFoldDB" id="A0A0D6M249"/>
<feature type="transmembrane region" description="Helical" evidence="8">
    <location>
        <begin position="887"/>
        <end position="907"/>
    </location>
</feature>
<dbReference type="PROSITE" id="PS50156">
    <property type="entry name" value="SSD"/>
    <property type="match status" value="1"/>
</dbReference>
<proteinExistence type="inferred from homology"/>
<dbReference type="GO" id="GO:0008158">
    <property type="term" value="F:hedgehog receptor activity"/>
    <property type="evidence" value="ECO:0007669"/>
    <property type="project" value="TreeGrafter"/>
</dbReference>
<feature type="domain" description="SSD" evidence="9">
    <location>
        <begin position="407"/>
        <end position="568"/>
    </location>
</feature>
<comment type="subcellular location">
    <subcellularLocation>
        <location evidence="1">Membrane</location>
        <topology evidence="1">Multi-pass membrane protein</topology>
    </subcellularLocation>
</comment>
<dbReference type="GO" id="GO:0005119">
    <property type="term" value="F:smoothened binding"/>
    <property type="evidence" value="ECO:0007669"/>
    <property type="project" value="TreeGrafter"/>
</dbReference>
<keyword evidence="6" id="KW-0325">Glycoprotein</keyword>
<dbReference type="PANTHER" id="PTHR46022:SF6">
    <property type="entry name" value="PROTEIN PATCHED HOMOLOG 3"/>
    <property type="match status" value="1"/>
</dbReference>
<gene>
    <name evidence="10" type="ORF">ANCCEY_02602</name>
</gene>
<feature type="transmembrane region" description="Helical" evidence="8">
    <location>
        <begin position="982"/>
        <end position="1009"/>
    </location>
</feature>
<feature type="compositionally biased region" description="Basic and acidic residues" evidence="7">
    <location>
        <begin position="1051"/>
        <end position="1073"/>
    </location>
</feature>
<feature type="transmembrane region" description="Helical" evidence="8">
    <location>
        <begin position="547"/>
        <end position="568"/>
    </location>
</feature>
<dbReference type="Proteomes" id="UP000054495">
    <property type="component" value="Unassembled WGS sequence"/>
</dbReference>
<evidence type="ECO:0000256" key="2">
    <source>
        <dbReference type="ARBA" id="ARBA00005585"/>
    </source>
</evidence>
<feature type="region of interest" description="Disordered" evidence="7">
    <location>
        <begin position="1043"/>
        <end position="1073"/>
    </location>
</feature>
<keyword evidence="5 8" id="KW-0472">Membrane</keyword>
<name>A0A0D6M249_9BILA</name>
<evidence type="ECO:0000256" key="5">
    <source>
        <dbReference type="ARBA" id="ARBA00023136"/>
    </source>
</evidence>
<evidence type="ECO:0000256" key="6">
    <source>
        <dbReference type="ARBA" id="ARBA00023180"/>
    </source>
</evidence>
<keyword evidence="3 8" id="KW-0812">Transmembrane</keyword>
<feature type="transmembrane region" description="Helical" evidence="8">
    <location>
        <begin position="914"/>
        <end position="933"/>
    </location>
</feature>
<evidence type="ECO:0000256" key="3">
    <source>
        <dbReference type="ARBA" id="ARBA00022692"/>
    </source>
</evidence>
<dbReference type="GO" id="GO:0097108">
    <property type="term" value="F:hedgehog family protein binding"/>
    <property type="evidence" value="ECO:0007669"/>
    <property type="project" value="TreeGrafter"/>
</dbReference>
<feature type="transmembrane region" description="Helical" evidence="8">
    <location>
        <begin position="406"/>
        <end position="424"/>
    </location>
</feature>
<protein>
    <submittedName>
        <fullName evidence="10">Patched family protein</fullName>
    </submittedName>
</protein>
<dbReference type="SUPFAM" id="SSF82866">
    <property type="entry name" value="Multidrug efflux transporter AcrB transmembrane domain"/>
    <property type="match status" value="2"/>
</dbReference>
<feature type="transmembrane region" description="Helical" evidence="8">
    <location>
        <begin position="953"/>
        <end position="973"/>
    </location>
</feature>
<dbReference type="Gene3D" id="1.20.1640.10">
    <property type="entry name" value="Multidrug efflux transporter AcrB transmembrane domain"/>
    <property type="match status" value="2"/>
</dbReference>
<feature type="transmembrane region" description="Helical" evidence="8">
    <location>
        <begin position="644"/>
        <end position="665"/>
    </location>
</feature>
<reference evidence="10 11" key="1">
    <citation type="submission" date="2013-05" db="EMBL/GenBank/DDBJ databases">
        <title>Draft genome of the parasitic nematode Anyclostoma ceylanicum.</title>
        <authorList>
            <person name="Mitreva M."/>
        </authorList>
    </citation>
    <scope>NUCLEOTIDE SEQUENCE [LARGE SCALE GENOMIC DNA]</scope>
</reference>
<evidence type="ECO:0000256" key="1">
    <source>
        <dbReference type="ARBA" id="ARBA00004141"/>
    </source>
</evidence>
<dbReference type="GO" id="GO:0018996">
    <property type="term" value="P:molting cycle, collagen and cuticulin-based cuticle"/>
    <property type="evidence" value="ECO:0007669"/>
    <property type="project" value="UniProtKB-ARBA"/>
</dbReference>
<evidence type="ECO:0000313" key="10">
    <source>
        <dbReference type="EMBL" id="EPB78300.1"/>
    </source>
</evidence>
<keyword evidence="11" id="KW-1185">Reference proteome</keyword>
<keyword evidence="4 8" id="KW-1133">Transmembrane helix</keyword>
<accession>A0A0D6M249</accession>
<dbReference type="GO" id="GO:0005886">
    <property type="term" value="C:plasma membrane"/>
    <property type="evidence" value="ECO:0007669"/>
    <property type="project" value="TreeGrafter"/>
</dbReference>
<sequence>MHQHGAMLTCHYNKFEGLLLYTACCAGLRDVIIETDLVKLWVSQGGRLNEELSFLSKVQAEANRLVIQTPVHENENVLSQESLLRHVKLMEEISKYEVELYGEDEVSAFVTSLPKGNVTWKNLNPTAVMTEVGALFDLGPIGNFFERAGIGAAYLDRPCIDPLDLECPKTAPNYFNRCAALEKFNEWNMAKSDAEKMFIIIEGRKKRDTTSNKKKDEDYYAYEDSDYDTSGIGNVTHSKNKKDPKEVMCQQYGESLMRWMRSNPDRWGEFLTEKEFPKEPDYKKVMTGGCKGFGKTIMEWPEDLIIGGIKRENGMLKTAEALQSVFLVASPFDVFLRFKEKKDTHPNLDTATWNPGWAEDVVFAWQRNFTKKIYGHEANKNPEENRVFHPLASTSITDMLEEFSQFNYTIIIMGYVLMVIYAAFTQARIDGRWLAIKSNVALSFVGVVLVTYSSICGLGVTTALGIHFNVATTQIVPFLSLGLGIDDMFLLLHNYDEIIHTARRDEMGILLKETGMSVMVTSINNILAFCAGYVLPIPALRSFCSQTAVLLAFNLISLMFIFPAFIGLDLRRLRAGRRDLVYCGPGANDAEKEEKNSDGIPSNVSSKADLTNPAYIETYTRDQPWYTVGGFLTNYYIPALKNGFVKALVLLMTISGIAFGLYGMYTSTLGLELADVLPENTPPAAFMRAREKYFSFYPMFAVLRGKTIDIPNQQPLIEEYRQAIGDTKYIVKANGNLQPYWMSMVRTWLESLDAALEKELKAGNLDPVTGKPVKGKDKPSPESLIARRLVCSYGHNYNCTGRIGHVKMVENGIIRPESFYNYLTGWYNVDNMMYYVSQASFQPTPPFWQMGPAERVVPPARPLLYSQIPFYQTNLTDTPAIVDMIEVMVIVVIVTIELGGFMGLLGVKMNPISAVTLICAVGIGVEFTAHVVLAFLTSLGTVEDRLDSCLQHMFVPVFHGAISTLLGIVMLVFSEFDFVIKYFFVVMTTLVILAVFNGLCLLPVLLTLIGPEPELVPLDGSSRLPAPPPLSEQYKKKAAMGIESGLRHRKGADVEMSAKKARTDDDDQSPKKL</sequence>
<dbReference type="EMBL" id="KE124815">
    <property type="protein sequence ID" value="EPB78300.1"/>
    <property type="molecule type" value="Genomic_DNA"/>
</dbReference>
<dbReference type="InterPro" id="IPR000731">
    <property type="entry name" value="SSD"/>
</dbReference>
<organism evidence="10 11">
    <name type="scientific">Ancylostoma ceylanicum</name>
    <dbReference type="NCBI Taxonomy" id="53326"/>
    <lineage>
        <taxon>Eukaryota</taxon>
        <taxon>Metazoa</taxon>
        <taxon>Ecdysozoa</taxon>
        <taxon>Nematoda</taxon>
        <taxon>Chromadorea</taxon>
        <taxon>Rhabditida</taxon>
        <taxon>Rhabditina</taxon>
        <taxon>Rhabditomorpha</taxon>
        <taxon>Strongyloidea</taxon>
        <taxon>Ancylostomatidae</taxon>
        <taxon>Ancylostomatinae</taxon>
        <taxon>Ancylostoma</taxon>
    </lineage>
</organism>
<evidence type="ECO:0000256" key="7">
    <source>
        <dbReference type="SAM" id="MobiDB-lite"/>
    </source>
</evidence>
<dbReference type="GO" id="GO:0045879">
    <property type="term" value="P:negative regulation of smoothened signaling pathway"/>
    <property type="evidence" value="ECO:0007669"/>
    <property type="project" value="TreeGrafter"/>
</dbReference>
<feature type="transmembrane region" description="Helical" evidence="8">
    <location>
        <begin position="516"/>
        <end position="535"/>
    </location>
</feature>
<feature type="transmembrane region" description="Helical" evidence="8">
    <location>
        <begin position="444"/>
        <end position="468"/>
    </location>
</feature>
<dbReference type="FunFam" id="1.20.1640.10:FF:000031">
    <property type="entry name" value="PaTChed family"/>
    <property type="match status" value="1"/>
</dbReference>
<evidence type="ECO:0000313" key="11">
    <source>
        <dbReference type="Proteomes" id="UP000054495"/>
    </source>
</evidence>
<evidence type="ECO:0000256" key="4">
    <source>
        <dbReference type="ARBA" id="ARBA00022989"/>
    </source>
</evidence>
<dbReference type="Pfam" id="PF12349">
    <property type="entry name" value="Sterol-sensing"/>
    <property type="match status" value="1"/>
</dbReference>
<dbReference type="InterPro" id="IPR053958">
    <property type="entry name" value="HMGCR/SNAP/NPC1-like_SSD"/>
</dbReference>
<comment type="similarity">
    <text evidence="2">Belongs to the patched family.</text>
</comment>
<dbReference type="PANTHER" id="PTHR46022">
    <property type="entry name" value="PROTEIN PATCHED"/>
    <property type="match status" value="1"/>
</dbReference>